<feature type="region of interest" description="Disordered" evidence="12">
    <location>
        <begin position="401"/>
        <end position="429"/>
    </location>
</feature>
<dbReference type="Proteomes" id="UP000070700">
    <property type="component" value="Unassembled WGS sequence"/>
</dbReference>
<dbReference type="PROSITE" id="PS51164">
    <property type="entry name" value="CBM1_2"/>
    <property type="match status" value="1"/>
</dbReference>
<keyword evidence="7" id="KW-0325">Glycoprotein</keyword>
<gene>
    <name evidence="15" type="ORF">LY89DRAFT_706461</name>
</gene>
<dbReference type="EMBL" id="KQ947412">
    <property type="protein sequence ID" value="KUJ18830.1"/>
    <property type="molecule type" value="Genomic_DNA"/>
</dbReference>
<keyword evidence="4 11" id="KW-0378">Hydrolase</keyword>
<dbReference type="SUPFAM" id="SSF57180">
    <property type="entry name" value="Cellulose-binding domain"/>
    <property type="match status" value="1"/>
</dbReference>
<feature type="signal peptide" evidence="13">
    <location>
        <begin position="1"/>
        <end position="19"/>
    </location>
</feature>
<evidence type="ECO:0000256" key="2">
    <source>
        <dbReference type="ARBA" id="ARBA00006044"/>
    </source>
</evidence>
<comment type="similarity">
    <text evidence="2 11">Belongs to the glycosyl hydrolase 7 (cellulase C) family.</text>
</comment>
<dbReference type="Pfam" id="PF00840">
    <property type="entry name" value="Glyco_hydro_7"/>
    <property type="match status" value="1"/>
</dbReference>
<evidence type="ECO:0000313" key="16">
    <source>
        <dbReference type="Proteomes" id="UP000070700"/>
    </source>
</evidence>
<dbReference type="PANTHER" id="PTHR33753:SF1">
    <property type="entry name" value="ENDO-BETA-1,4-GLUCANASE CELB"/>
    <property type="match status" value="1"/>
</dbReference>
<dbReference type="AlphaFoldDB" id="A0A194XF60"/>
<dbReference type="PRINTS" id="PR00734">
    <property type="entry name" value="GLHYDRLASE7"/>
</dbReference>
<keyword evidence="8" id="KW-0119">Carbohydrate metabolism</keyword>
<evidence type="ECO:0000256" key="3">
    <source>
        <dbReference type="ARBA" id="ARBA00022729"/>
    </source>
</evidence>
<reference evidence="15 16" key="1">
    <citation type="submission" date="2015-10" db="EMBL/GenBank/DDBJ databases">
        <title>Full genome of DAOMC 229536 Phialocephala scopiformis, a fungal endophyte of spruce producing the potent anti-insectan compound rugulosin.</title>
        <authorList>
            <consortium name="DOE Joint Genome Institute"/>
            <person name="Walker A.K."/>
            <person name="Frasz S.L."/>
            <person name="Seifert K.A."/>
            <person name="Miller J.D."/>
            <person name="Mondo S.J."/>
            <person name="Labutti K."/>
            <person name="Lipzen A."/>
            <person name="Dockter R."/>
            <person name="Kennedy M."/>
            <person name="Grigoriev I.V."/>
            <person name="Spatafora J.W."/>
        </authorList>
    </citation>
    <scope>NUCLEOTIDE SEQUENCE [LARGE SCALE GENOMIC DNA]</scope>
    <source>
        <strain evidence="15 16">CBS 120377</strain>
    </source>
</reference>
<keyword evidence="16" id="KW-1185">Reference proteome</keyword>
<evidence type="ECO:0000259" key="14">
    <source>
        <dbReference type="PROSITE" id="PS51164"/>
    </source>
</evidence>
<dbReference type="InterPro" id="IPR013320">
    <property type="entry name" value="ConA-like_dom_sf"/>
</dbReference>
<protein>
    <recommendedName>
        <fullName evidence="11">Glucanase</fullName>
        <ecNumber evidence="11">3.2.1.-</ecNumber>
    </recommendedName>
</protein>
<evidence type="ECO:0000256" key="13">
    <source>
        <dbReference type="SAM" id="SignalP"/>
    </source>
</evidence>
<dbReference type="Pfam" id="PF00734">
    <property type="entry name" value="CBM_1"/>
    <property type="match status" value="1"/>
</dbReference>
<dbReference type="PROSITE" id="PS00562">
    <property type="entry name" value="CBM1_1"/>
    <property type="match status" value="1"/>
</dbReference>
<dbReference type="GO" id="GO:0030248">
    <property type="term" value="F:cellulose binding"/>
    <property type="evidence" value="ECO:0007669"/>
    <property type="project" value="InterPro"/>
</dbReference>
<evidence type="ECO:0000256" key="12">
    <source>
        <dbReference type="SAM" id="MobiDB-lite"/>
    </source>
</evidence>
<keyword evidence="10 11" id="KW-0624">Polysaccharide degradation</keyword>
<keyword evidence="9 11" id="KW-0326">Glycosidase</keyword>
<comment type="catalytic activity">
    <reaction evidence="1">
        <text>Endohydrolysis of (1-&gt;4)-beta-D-glucosidic linkages in cellulose, lichenin and cereal beta-D-glucans.</text>
        <dbReference type="EC" id="3.2.1.4"/>
    </reaction>
</comment>
<dbReference type="EC" id="3.2.1.-" evidence="11"/>
<dbReference type="InParanoid" id="A0A194XF60"/>
<evidence type="ECO:0000256" key="7">
    <source>
        <dbReference type="ARBA" id="ARBA00023180"/>
    </source>
</evidence>
<dbReference type="InterPro" id="IPR035971">
    <property type="entry name" value="CBD_sf"/>
</dbReference>
<dbReference type="GeneID" id="28827256"/>
<keyword evidence="3 13" id="KW-0732">Signal</keyword>
<evidence type="ECO:0000313" key="15">
    <source>
        <dbReference type="EMBL" id="KUJ18830.1"/>
    </source>
</evidence>
<dbReference type="SMART" id="SM00236">
    <property type="entry name" value="fCBD"/>
    <property type="match status" value="1"/>
</dbReference>
<dbReference type="InterPro" id="IPR000254">
    <property type="entry name" value="CBD"/>
</dbReference>
<dbReference type="Gene3D" id="2.70.100.10">
    <property type="entry name" value="Glycoside hydrolase, family 7, domain"/>
    <property type="match status" value="1"/>
</dbReference>
<dbReference type="SMR" id="A0A194XF60"/>
<dbReference type="GO" id="GO:0005576">
    <property type="term" value="C:extracellular region"/>
    <property type="evidence" value="ECO:0007669"/>
    <property type="project" value="InterPro"/>
</dbReference>
<keyword evidence="6" id="KW-1015">Disulfide bond</keyword>
<dbReference type="InterPro" id="IPR037019">
    <property type="entry name" value="Glyco_hydro_7_sf"/>
</dbReference>
<dbReference type="GO" id="GO:0030245">
    <property type="term" value="P:cellulose catabolic process"/>
    <property type="evidence" value="ECO:0007669"/>
    <property type="project" value="UniProtKB-KW"/>
</dbReference>
<evidence type="ECO:0000256" key="4">
    <source>
        <dbReference type="ARBA" id="ARBA00022801"/>
    </source>
</evidence>
<accession>A0A194XF60</accession>
<dbReference type="GO" id="GO:0008810">
    <property type="term" value="F:cellulase activity"/>
    <property type="evidence" value="ECO:0007669"/>
    <property type="project" value="UniProtKB-EC"/>
</dbReference>
<dbReference type="RefSeq" id="XP_018073185.1">
    <property type="nucleotide sequence ID" value="XM_018217530.1"/>
</dbReference>
<evidence type="ECO:0000256" key="11">
    <source>
        <dbReference type="RuleBase" id="RU361164"/>
    </source>
</evidence>
<keyword evidence="5 11" id="KW-0136">Cellulose degradation</keyword>
<sequence length="464" mass="48305">MAQKLAFTAFAALIPLITAQQIGTDTPEVNLPLPTWKCTTSGGCVQQNTSIVLDWNFHWIHQVNSSASCATSTGAINSTLCPDEATCAKNCAIEGIPNYASSGVATSGDALTLHQYTQSNGVTSNASPRVYLLGADGNYEMLQLLGQELRFDADVSTLVCGENGALYLSEMDATGGRSQYNPGGASYGSGYCDAQCPVQTWINGTLNTNSQGACCNEMDIWEANANATALTPHPCEGDTCDKSGCGFNPYAQGVHSYYGNGGTVDTLKPVTVITQFYTSDNTTTGSLSEIRRLYMQDGKLIQNAVSTSTAGLDSITASWCTSSDASAASLGGLTTMGQALGRGMVLIFSIWNDGGQFMNWLDSGSNGPCSSTAGNPASIEAQTPGTYATFSNIRWGDIGSTFEESGASSPSSTAMSTSTSTTTVAKSPAQSQYGQCGGNGWAGPTACAAPHTCTLLNPYYSQCL</sequence>
<evidence type="ECO:0000256" key="9">
    <source>
        <dbReference type="ARBA" id="ARBA00023295"/>
    </source>
</evidence>
<proteinExistence type="inferred from homology"/>
<evidence type="ECO:0000256" key="10">
    <source>
        <dbReference type="ARBA" id="ARBA00023326"/>
    </source>
</evidence>
<dbReference type="InterPro" id="IPR001722">
    <property type="entry name" value="Glyco_hydro_7"/>
</dbReference>
<evidence type="ECO:0000256" key="1">
    <source>
        <dbReference type="ARBA" id="ARBA00000966"/>
    </source>
</evidence>
<feature type="chain" id="PRO_5008268223" description="Glucanase" evidence="13">
    <location>
        <begin position="20"/>
        <end position="464"/>
    </location>
</feature>
<dbReference type="SUPFAM" id="SSF49899">
    <property type="entry name" value="Concanavalin A-like lectins/glucanases"/>
    <property type="match status" value="1"/>
</dbReference>
<dbReference type="STRING" id="149040.A0A194XF60"/>
<evidence type="ECO:0000256" key="6">
    <source>
        <dbReference type="ARBA" id="ARBA00023157"/>
    </source>
</evidence>
<dbReference type="PANTHER" id="PTHR33753">
    <property type="entry name" value="1,4-BETA-D-GLUCAN CELLOBIOHYDROLASE B"/>
    <property type="match status" value="1"/>
</dbReference>
<evidence type="ECO:0000256" key="8">
    <source>
        <dbReference type="ARBA" id="ARBA00023277"/>
    </source>
</evidence>
<feature type="domain" description="CBM1" evidence="14">
    <location>
        <begin position="428"/>
        <end position="464"/>
    </location>
</feature>
<dbReference type="CDD" id="cd07999">
    <property type="entry name" value="GH7_CBH_EG"/>
    <property type="match status" value="1"/>
</dbReference>
<dbReference type="OrthoDB" id="412382at2759"/>
<evidence type="ECO:0000256" key="5">
    <source>
        <dbReference type="ARBA" id="ARBA00023001"/>
    </source>
</evidence>
<organism evidence="15 16">
    <name type="scientific">Mollisia scopiformis</name>
    <name type="common">Conifer needle endophyte fungus</name>
    <name type="synonym">Phialocephala scopiformis</name>
    <dbReference type="NCBI Taxonomy" id="149040"/>
    <lineage>
        <taxon>Eukaryota</taxon>
        <taxon>Fungi</taxon>
        <taxon>Dikarya</taxon>
        <taxon>Ascomycota</taxon>
        <taxon>Pezizomycotina</taxon>
        <taxon>Leotiomycetes</taxon>
        <taxon>Helotiales</taxon>
        <taxon>Mollisiaceae</taxon>
        <taxon>Mollisia</taxon>
    </lineage>
</organism>
<dbReference type="KEGG" id="psco:LY89DRAFT_706461"/>
<name>A0A194XF60_MOLSC</name>